<dbReference type="Proteomes" id="UP000250369">
    <property type="component" value="Unassembled WGS sequence"/>
</dbReference>
<gene>
    <name evidence="3" type="ORF">DQG23_05050</name>
</gene>
<dbReference type="EMBL" id="QMFB01000002">
    <property type="protein sequence ID" value="RAV22317.1"/>
    <property type="molecule type" value="Genomic_DNA"/>
</dbReference>
<dbReference type="PANTHER" id="PTHR21064">
    <property type="entry name" value="AMINOGLYCOSIDE PHOSPHOTRANSFERASE DOMAIN-CONTAINING PROTEIN-RELATED"/>
    <property type="match status" value="1"/>
</dbReference>
<dbReference type="AlphaFoldDB" id="A0A329MWZ8"/>
<reference evidence="3 4" key="1">
    <citation type="journal article" date="2009" name="Int. J. Syst. Evol. Microbiol.">
        <title>Paenibacillus contaminans sp. nov., isolated from a contaminated laboratory plate.</title>
        <authorList>
            <person name="Chou J.H."/>
            <person name="Lee J.H."/>
            <person name="Lin M.C."/>
            <person name="Chang P.S."/>
            <person name="Arun A.B."/>
            <person name="Young C.C."/>
            <person name="Chen W.M."/>
        </authorList>
    </citation>
    <scope>NUCLEOTIDE SEQUENCE [LARGE SCALE GENOMIC DNA]</scope>
    <source>
        <strain evidence="3 4">CKOBP-6</strain>
    </source>
</reference>
<dbReference type="InterPro" id="IPR050249">
    <property type="entry name" value="Pseudomonas-type_ThrB"/>
</dbReference>
<evidence type="ECO:0000313" key="4">
    <source>
        <dbReference type="Proteomes" id="UP000250369"/>
    </source>
</evidence>
<dbReference type="Pfam" id="PF01636">
    <property type="entry name" value="APH"/>
    <property type="match status" value="1"/>
</dbReference>
<feature type="domain" description="Aminoglycoside phosphotransferase" evidence="2">
    <location>
        <begin position="41"/>
        <end position="273"/>
    </location>
</feature>
<evidence type="ECO:0000313" key="3">
    <source>
        <dbReference type="EMBL" id="RAV22317.1"/>
    </source>
</evidence>
<organism evidence="3 4">
    <name type="scientific">Paenibacillus contaminans</name>
    <dbReference type="NCBI Taxonomy" id="450362"/>
    <lineage>
        <taxon>Bacteria</taxon>
        <taxon>Bacillati</taxon>
        <taxon>Bacillota</taxon>
        <taxon>Bacilli</taxon>
        <taxon>Bacillales</taxon>
        <taxon>Paenibacillaceae</taxon>
        <taxon>Paenibacillus</taxon>
    </lineage>
</organism>
<name>A0A329MWZ8_9BACL</name>
<evidence type="ECO:0000256" key="1">
    <source>
        <dbReference type="ARBA" id="ARBA00038240"/>
    </source>
</evidence>
<keyword evidence="3" id="KW-0808">Transferase</keyword>
<dbReference type="RefSeq" id="WP_113029723.1">
    <property type="nucleotide sequence ID" value="NZ_QMFB01000002.1"/>
</dbReference>
<comment type="caution">
    <text evidence="3">The sequence shown here is derived from an EMBL/GenBank/DDBJ whole genome shotgun (WGS) entry which is preliminary data.</text>
</comment>
<dbReference type="PANTHER" id="PTHR21064:SF6">
    <property type="entry name" value="AMINOGLYCOSIDE PHOSPHOTRANSFERASE DOMAIN-CONTAINING PROTEIN"/>
    <property type="match status" value="1"/>
</dbReference>
<accession>A0A329MWZ8</accession>
<evidence type="ECO:0000259" key="2">
    <source>
        <dbReference type="Pfam" id="PF01636"/>
    </source>
</evidence>
<keyword evidence="4" id="KW-1185">Reference proteome</keyword>
<dbReference type="GO" id="GO:0009088">
    <property type="term" value="P:threonine biosynthetic process"/>
    <property type="evidence" value="ECO:0007669"/>
    <property type="project" value="TreeGrafter"/>
</dbReference>
<comment type="similarity">
    <text evidence="1">Belongs to the pseudomonas-type ThrB family.</text>
</comment>
<dbReference type="SUPFAM" id="SSF56112">
    <property type="entry name" value="Protein kinase-like (PK-like)"/>
    <property type="match status" value="1"/>
</dbReference>
<sequence length="327" mass="38115">MYTQPIALRSVLDPKYLEYCLNKQYNIGEWKECLYWLRGLNDTYRVRTTSGFFILRVYRLAVTESDVTYELSVLTQLKSILSTTNTKVSEPIAKTDSSLYTVLDAPEGKRVAVIFRYIDGTENVLHDEESCIAFGKSAAELHLAMDQVILNQPRHDLDTNFLISQPFERIVNYIGEKNQAVPFLNQFVNALKERIDAIARQDLDWGLCHGDMHGNNNAFQEGIHFTHYDFEWSARGWRAYDLAQVRGRKRQLEDRKEHLWHALISGYRSVRGFSAQDESAIELFMIVRRLWVMGLEVTFIHNDFGVLDYSEEWLVGFINEFRSYKLV</sequence>
<dbReference type="InterPro" id="IPR002575">
    <property type="entry name" value="Aminoglycoside_PTrfase"/>
</dbReference>
<dbReference type="InterPro" id="IPR011009">
    <property type="entry name" value="Kinase-like_dom_sf"/>
</dbReference>
<dbReference type="Gene3D" id="3.30.200.20">
    <property type="entry name" value="Phosphorylase Kinase, domain 1"/>
    <property type="match status" value="1"/>
</dbReference>
<dbReference type="GO" id="GO:0004413">
    <property type="term" value="F:homoserine kinase activity"/>
    <property type="evidence" value="ECO:0007669"/>
    <property type="project" value="TreeGrafter"/>
</dbReference>
<dbReference type="OrthoDB" id="9800774at2"/>
<protein>
    <submittedName>
        <fullName evidence="3">Aminoglycoside phosphotransferase</fullName>
    </submittedName>
</protein>
<proteinExistence type="inferred from homology"/>
<dbReference type="Gene3D" id="3.90.1200.10">
    <property type="match status" value="1"/>
</dbReference>